<feature type="region of interest" description="Disordered" evidence="1">
    <location>
        <begin position="220"/>
        <end position="260"/>
    </location>
</feature>
<dbReference type="Proteomes" id="UP000078546">
    <property type="component" value="Unassembled WGS sequence"/>
</dbReference>
<gene>
    <name evidence="2" type="ORF">POVCU1_054060</name>
</gene>
<reference evidence="3" key="1">
    <citation type="submission" date="2016-05" db="EMBL/GenBank/DDBJ databases">
        <authorList>
            <person name="Naeem Raeece"/>
        </authorList>
    </citation>
    <scope>NUCLEOTIDE SEQUENCE [LARGE SCALE GENOMIC DNA]</scope>
</reference>
<name>A0A1A8X317_PLAOA</name>
<dbReference type="EMBL" id="FLQV01001413">
    <property type="protein sequence ID" value="SBS99629.1"/>
    <property type="molecule type" value="Genomic_DNA"/>
</dbReference>
<evidence type="ECO:0000313" key="3">
    <source>
        <dbReference type="Proteomes" id="UP000078546"/>
    </source>
</evidence>
<feature type="compositionally biased region" description="Polar residues" evidence="1">
    <location>
        <begin position="229"/>
        <end position="241"/>
    </location>
</feature>
<evidence type="ECO:0000313" key="2">
    <source>
        <dbReference type="EMBL" id="SBS99629.1"/>
    </source>
</evidence>
<proteinExistence type="predicted"/>
<accession>A0A1A8X317</accession>
<protein>
    <submittedName>
        <fullName evidence="2">PIR Superfamily Protein</fullName>
    </submittedName>
</protein>
<dbReference type="AlphaFoldDB" id="A0A1A8X317"/>
<evidence type="ECO:0000256" key="1">
    <source>
        <dbReference type="SAM" id="MobiDB-lite"/>
    </source>
</evidence>
<sequence length="342" mass="39895">MTMSITENDLPSVKFENEIKHVINYSELESYVKNHTSDQEINIWIQNFKSKMGQYLTDSSKTSSFSYNKRCKDIDHLLNRIKDKLYSLTDNITKKFNWTNEIKFWRDDYFKRDIYLKCKEHDKYLEPELKGLYDFCEDDIFIKSKQNDIEMSFQCEKIIANMSTRKEKLKPNREMFKRKYQLTPIPDIPCNPEILESILLSYKCKFSDKRTLERGTIRSNVNNDDSVSLSRTPRAQSSTSYGDLPDEKQGLPAMPGEAELSSNSSSNTIALVSLPILGILVGSFLLYRYTPYGSKFLGYFRNKGDIPLNQDNETTDQILFNTSNLGDIYSENMQYNLSYQIT</sequence>
<organism evidence="2 3">
    <name type="scientific">Plasmodium ovale curtisi</name>
    <dbReference type="NCBI Taxonomy" id="864141"/>
    <lineage>
        <taxon>Eukaryota</taxon>
        <taxon>Sar</taxon>
        <taxon>Alveolata</taxon>
        <taxon>Apicomplexa</taxon>
        <taxon>Aconoidasida</taxon>
        <taxon>Haemosporida</taxon>
        <taxon>Plasmodiidae</taxon>
        <taxon>Plasmodium</taxon>
        <taxon>Plasmodium (Plasmodium)</taxon>
    </lineage>
</organism>